<comment type="subcellular location">
    <subcellularLocation>
        <location evidence="1">Cell membrane</location>
        <topology evidence="1">Multi-pass membrane protein</topology>
    </subcellularLocation>
</comment>
<proteinExistence type="inferred from homology"/>
<feature type="transmembrane region" description="Helical" evidence="8">
    <location>
        <begin position="204"/>
        <end position="222"/>
    </location>
</feature>
<keyword evidence="10" id="KW-1185">Reference proteome</keyword>
<evidence type="ECO:0000313" key="9">
    <source>
        <dbReference type="EMBL" id="SHF64682.1"/>
    </source>
</evidence>
<feature type="transmembrane region" description="Helical" evidence="8">
    <location>
        <begin position="122"/>
        <end position="140"/>
    </location>
</feature>
<keyword evidence="5 8" id="KW-1133">Transmembrane helix</keyword>
<keyword evidence="4 8" id="KW-0812">Transmembrane</keyword>
<feature type="transmembrane region" description="Helical" evidence="8">
    <location>
        <begin position="99"/>
        <end position="116"/>
    </location>
</feature>
<feature type="transmembrane region" description="Helical" evidence="8">
    <location>
        <begin position="173"/>
        <end position="197"/>
    </location>
</feature>
<comment type="similarity">
    <text evidence="7">Belongs to the glycosyltransferase 87 family.</text>
</comment>
<feature type="transmembrane region" description="Helical" evidence="8">
    <location>
        <begin position="318"/>
        <end position="337"/>
    </location>
</feature>
<evidence type="ECO:0000256" key="4">
    <source>
        <dbReference type="ARBA" id="ARBA00022692"/>
    </source>
</evidence>
<keyword evidence="3 9" id="KW-0808">Transferase</keyword>
<feature type="transmembrane region" description="Helical" evidence="8">
    <location>
        <begin position="349"/>
        <end position="370"/>
    </location>
</feature>
<feature type="transmembrane region" description="Helical" evidence="8">
    <location>
        <begin position="267"/>
        <end position="285"/>
    </location>
</feature>
<gene>
    <name evidence="9" type="ORF">SAMN05444351_0323</name>
</gene>
<evidence type="ECO:0000256" key="3">
    <source>
        <dbReference type="ARBA" id="ARBA00022679"/>
    </source>
</evidence>
<evidence type="ECO:0000313" key="10">
    <source>
        <dbReference type="Proteomes" id="UP000184471"/>
    </source>
</evidence>
<dbReference type="EMBL" id="FQVX01000001">
    <property type="protein sequence ID" value="SHF64682.1"/>
    <property type="molecule type" value="Genomic_DNA"/>
</dbReference>
<dbReference type="GO" id="GO:0016758">
    <property type="term" value="F:hexosyltransferase activity"/>
    <property type="evidence" value="ECO:0007669"/>
    <property type="project" value="InterPro"/>
</dbReference>
<evidence type="ECO:0000256" key="8">
    <source>
        <dbReference type="SAM" id="Phobius"/>
    </source>
</evidence>
<feature type="transmembrane region" description="Helical" evidence="8">
    <location>
        <begin position="147"/>
        <end position="167"/>
    </location>
</feature>
<dbReference type="GO" id="GO:0005886">
    <property type="term" value="C:plasma membrane"/>
    <property type="evidence" value="ECO:0007669"/>
    <property type="project" value="UniProtKB-SubCell"/>
</dbReference>
<evidence type="ECO:0000256" key="6">
    <source>
        <dbReference type="ARBA" id="ARBA00023136"/>
    </source>
</evidence>
<evidence type="ECO:0000256" key="1">
    <source>
        <dbReference type="ARBA" id="ARBA00004651"/>
    </source>
</evidence>
<dbReference type="AlphaFoldDB" id="A0A1M5DDC1"/>
<name>A0A1M5DDC1_9ACTN</name>
<accession>A0A1M5DDC1</accession>
<dbReference type="Pfam" id="PF09594">
    <property type="entry name" value="GT87"/>
    <property type="match status" value="1"/>
</dbReference>
<feature type="transmembrane region" description="Helical" evidence="8">
    <location>
        <begin position="390"/>
        <end position="407"/>
    </location>
</feature>
<dbReference type="OrthoDB" id="3405704at2"/>
<reference evidence="9 10" key="1">
    <citation type="submission" date="2016-11" db="EMBL/GenBank/DDBJ databases">
        <authorList>
            <person name="Jaros S."/>
            <person name="Januszkiewicz K."/>
            <person name="Wedrychowicz H."/>
        </authorList>
    </citation>
    <scope>NUCLEOTIDE SEQUENCE [LARGE SCALE GENOMIC DNA]</scope>
    <source>
        <strain evidence="9 10">DSM 45408</strain>
    </source>
</reference>
<evidence type="ECO:0000256" key="2">
    <source>
        <dbReference type="ARBA" id="ARBA00022475"/>
    </source>
</evidence>
<feature type="transmembrane region" description="Helical" evidence="8">
    <location>
        <begin position="294"/>
        <end position="312"/>
    </location>
</feature>
<sequence>MAGTRAGATSRRRVAAGVGLFAALVGVVAWVSVVVPNDPWHDFFDLRVYRGAVAWWLDGQPLYDFTYGRSPYGFTYPPFAALLVLPMALLPYPVVAAGHVLLNVVVLGGLAWWLLTPLARRHGWPLPWAWVLALPLLFVLEPVRETMGFGQVNLFLMALVLADVAALRRGSRWAGVGIGLAAAVKLTPGLFVVWLLLTRRTRAAAVAIGTAAAATLLAFAVVPGTSWRFWTETLWQTERVGKLDKTSNQSLLGALARLTDPAEPPRLVWALLAAAALAFVLTRAVRAARAGDDLAGVALTGLAACLVSPISWSHHFVWLVPALVVLVDVAAGTPPAVPAPRWWRDRPRVLAGSLAAVAAGVLASSAIWFAFATTGHHHERGVAGIVVEDLYLLVTLVVVAVLPARGVRAVRASERTTAPSPPGGSSPR</sequence>
<protein>
    <submittedName>
        <fullName evidence="9">Alpha-1,2-mannosyltransferase</fullName>
    </submittedName>
</protein>
<keyword evidence="9" id="KW-0328">Glycosyltransferase</keyword>
<dbReference type="Proteomes" id="UP000184471">
    <property type="component" value="Unassembled WGS sequence"/>
</dbReference>
<feature type="transmembrane region" description="Helical" evidence="8">
    <location>
        <begin position="74"/>
        <end position="92"/>
    </location>
</feature>
<organism evidence="9 10">
    <name type="scientific">Geodermatophilus nigrescens</name>
    <dbReference type="NCBI Taxonomy" id="1070870"/>
    <lineage>
        <taxon>Bacteria</taxon>
        <taxon>Bacillati</taxon>
        <taxon>Actinomycetota</taxon>
        <taxon>Actinomycetes</taxon>
        <taxon>Geodermatophilales</taxon>
        <taxon>Geodermatophilaceae</taxon>
        <taxon>Geodermatophilus</taxon>
    </lineage>
</organism>
<keyword evidence="2" id="KW-1003">Cell membrane</keyword>
<evidence type="ECO:0000256" key="7">
    <source>
        <dbReference type="ARBA" id="ARBA00024033"/>
    </source>
</evidence>
<evidence type="ECO:0000256" key="5">
    <source>
        <dbReference type="ARBA" id="ARBA00022989"/>
    </source>
</evidence>
<feature type="transmembrane region" description="Helical" evidence="8">
    <location>
        <begin position="14"/>
        <end position="35"/>
    </location>
</feature>
<keyword evidence="6 8" id="KW-0472">Membrane</keyword>
<dbReference type="RefSeq" id="WP_073418165.1">
    <property type="nucleotide sequence ID" value="NZ_FQVX01000001.1"/>
</dbReference>
<dbReference type="STRING" id="1070870.SAMN05444351_0323"/>
<dbReference type="InterPro" id="IPR018584">
    <property type="entry name" value="GT87"/>
</dbReference>